<keyword evidence="6" id="KW-1185">Reference proteome</keyword>
<evidence type="ECO:0000256" key="2">
    <source>
        <dbReference type="SAM" id="MobiDB-lite"/>
    </source>
</evidence>
<comment type="caution">
    <text evidence="3">The sequence shown here is derived from an EMBL/GenBank/DDBJ whole genome shotgun (WGS) entry which is preliminary data.</text>
</comment>
<dbReference type="Gene3D" id="1.10.287.2610">
    <property type="match status" value="1"/>
</dbReference>
<sequence length="691" mass="78097">MSGHHTLPSTKQLTTRMASSGRNLPAKAQTMQNLQHILAAAKKNKPVTRVENARMLRAKFTELQDSPDGADLDPLTVPKCVECNHCGWPVYPRESKVATKKTFARAGIDRGSKKEEEAKRRAAIQAAIDAGEEIPEELLRQGEPEGPAASEADSRDTVERMADQLQELEDRNQQLEKQLEDLENQSKTLVDERDRLQEELDDATDRIEYMEEAEQRWRDKVSKSRIENDRLLQELERSSFVSSDREGGLIASLLDARQLREVIAVMKRRRRLMLAKMQNELKKRQEEDEVKTVLNAWKIRIMKEKFQRQLDDLDARRRKEVRELQEQLLADRTHISGLQAHVEQLRGKIRQAAHRMIERSLSSKAWPFAQSHALRAWCGIHPSLVLENELERTRKKLKETEEALVEANLRCDALQADLDKTIGERDALEQRIDGVLAEMEYIKEEAGLDEESIARRKAAQKAHEDEWHRRLKEVQDKLDELQEKYDSETESLAKQLKAVQSKLAITQDALNATSARPGSGSDPDAFRVVPNGQGILCCGCLKQIVLRDVTPLPPKSAMSASTPDLETARRAFFKKGLGGRLQQDDKFQNMVWNDAKDPYRLSKLVAEPEFQVIREPSSPKPDASPRPGLPALKSKSGLVSLKSSMSVRSGRVLNCCLSTCEQVIPDPPATNIPVLPLPRRGAVPGVLELVT</sequence>
<feature type="compositionally biased region" description="Pro residues" evidence="2">
    <location>
        <begin position="618"/>
        <end position="628"/>
    </location>
</feature>
<evidence type="ECO:0000313" key="4">
    <source>
        <dbReference type="EMBL" id="CAL1128405.1"/>
    </source>
</evidence>
<feature type="region of interest" description="Disordered" evidence="2">
    <location>
        <begin position="139"/>
        <end position="159"/>
    </location>
</feature>
<reference evidence="3" key="1">
    <citation type="submission" date="2022-10" db="EMBL/GenBank/DDBJ databases">
        <authorList>
            <person name="Chen Y."/>
            <person name="Dougan E. K."/>
            <person name="Chan C."/>
            <person name="Rhodes N."/>
            <person name="Thang M."/>
        </authorList>
    </citation>
    <scope>NUCLEOTIDE SEQUENCE</scope>
</reference>
<organism evidence="3">
    <name type="scientific">Cladocopium goreaui</name>
    <dbReference type="NCBI Taxonomy" id="2562237"/>
    <lineage>
        <taxon>Eukaryota</taxon>
        <taxon>Sar</taxon>
        <taxon>Alveolata</taxon>
        <taxon>Dinophyceae</taxon>
        <taxon>Suessiales</taxon>
        <taxon>Symbiodiniaceae</taxon>
        <taxon>Cladocopium</taxon>
    </lineage>
</organism>
<feature type="compositionally biased region" description="Polar residues" evidence="2">
    <location>
        <begin position="7"/>
        <end position="22"/>
    </location>
</feature>
<feature type="region of interest" description="Disordered" evidence="2">
    <location>
        <begin position="613"/>
        <end position="635"/>
    </location>
</feature>
<dbReference type="SUPFAM" id="SSF57997">
    <property type="entry name" value="Tropomyosin"/>
    <property type="match status" value="1"/>
</dbReference>
<name>A0A9P1BLM6_9DINO</name>
<keyword evidence="1" id="KW-0175">Coiled coil</keyword>
<dbReference type="Proteomes" id="UP001152797">
    <property type="component" value="Unassembled WGS sequence"/>
</dbReference>
<feature type="region of interest" description="Disordered" evidence="2">
    <location>
        <begin position="1"/>
        <end position="23"/>
    </location>
</feature>
<dbReference type="AlphaFoldDB" id="A0A9P1BLM6"/>
<proteinExistence type="predicted"/>
<protein>
    <submittedName>
        <fullName evidence="5">Cilia- and flagella-associated protein 157</fullName>
    </submittedName>
</protein>
<dbReference type="OrthoDB" id="477221at2759"/>
<gene>
    <name evidence="3" type="ORF">C1SCF055_LOCUS3392</name>
</gene>
<dbReference type="EMBL" id="CAMXCT020000175">
    <property type="protein sequence ID" value="CAL1128405.1"/>
    <property type="molecule type" value="Genomic_DNA"/>
</dbReference>
<keyword evidence="5" id="KW-0282">Flagellum</keyword>
<evidence type="ECO:0000313" key="6">
    <source>
        <dbReference type="Proteomes" id="UP001152797"/>
    </source>
</evidence>
<keyword evidence="5" id="KW-0966">Cell projection</keyword>
<evidence type="ECO:0000313" key="3">
    <source>
        <dbReference type="EMBL" id="CAI3975030.1"/>
    </source>
</evidence>
<dbReference type="EMBL" id="CAMXCT030000175">
    <property type="protein sequence ID" value="CAL4762342.1"/>
    <property type="molecule type" value="Genomic_DNA"/>
</dbReference>
<feature type="coiled-coil region" evidence="1">
    <location>
        <begin position="383"/>
        <end position="498"/>
    </location>
</feature>
<dbReference type="EMBL" id="CAMXCT010000175">
    <property type="protein sequence ID" value="CAI3975030.1"/>
    <property type="molecule type" value="Genomic_DNA"/>
</dbReference>
<accession>A0A9P1BLM6</accession>
<keyword evidence="5" id="KW-0969">Cilium</keyword>
<evidence type="ECO:0000313" key="5">
    <source>
        <dbReference type="EMBL" id="CAL4762342.1"/>
    </source>
</evidence>
<reference evidence="4" key="2">
    <citation type="submission" date="2024-04" db="EMBL/GenBank/DDBJ databases">
        <authorList>
            <person name="Chen Y."/>
            <person name="Shah S."/>
            <person name="Dougan E. K."/>
            <person name="Thang M."/>
            <person name="Chan C."/>
        </authorList>
    </citation>
    <scope>NUCLEOTIDE SEQUENCE [LARGE SCALE GENOMIC DNA]</scope>
</reference>
<evidence type="ECO:0000256" key="1">
    <source>
        <dbReference type="SAM" id="Coils"/>
    </source>
</evidence>